<dbReference type="Pfam" id="PF08808">
    <property type="entry name" value="RES"/>
    <property type="match status" value="1"/>
</dbReference>
<comment type="caution">
    <text evidence="2">The sequence shown here is derived from an EMBL/GenBank/DDBJ whole genome shotgun (WGS) entry which is preliminary data.</text>
</comment>
<dbReference type="SMART" id="SM00953">
    <property type="entry name" value="RES"/>
    <property type="match status" value="1"/>
</dbReference>
<keyword evidence="3" id="KW-1185">Reference proteome</keyword>
<gene>
    <name evidence="2" type="ORF">BCY91_13305</name>
</gene>
<dbReference type="EMBL" id="MBTA01000002">
    <property type="protein sequence ID" value="RKD19571.1"/>
    <property type="molecule type" value="Genomic_DNA"/>
</dbReference>
<evidence type="ECO:0000313" key="2">
    <source>
        <dbReference type="EMBL" id="RKD19571.1"/>
    </source>
</evidence>
<evidence type="ECO:0000259" key="1">
    <source>
        <dbReference type="SMART" id="SM00953"/>
    </source>
</evidence>
<dbReference type="AlphaFoldDB" id="A0A419SAT7"/>
<dbReference type="Proteomes" id="UP000283433">
    <property type="component" value="Unassembled WGS sequence"/>
</dbReference>
<accession>A0A419SAT7</accession>
<name>A0A419SAT7_9SPHI</name>
<feature type="domain" description="RES" evidence="1">
    <location>
        <begin position="11"/>
        <end position="141"/>
    </location>
</feature>
<dbReference type="OrthoDB" id="9789501at2"/>
<proteinExistence type="predicted"/>
<protein>
    <recommendedName>
        <fullName evidence="1">RES domain-containing protein</fullName>
    </recommendedName>
</protein>
<reference evidence="2 3" key="1">
    <citation type="submission" date="2016-07" db="EMBL/GenBank/DDBJ databases">
        <title>Genome of Pelobium manganitolerans.</title>
        <authorList>
            <person name="Wu S."/>
            <person name="Wang G."/>
        </authorList>
    </citation>
    <scope>NUCLEOTIDE SEQUENCE [LARGE SCALE GENOMIC DNA]</scope>
    <source>
        <strain evidence="2 3">YS-25</strain>
    </source>
</reference>
<sequence>MQVYRISQTKFASTLHAPGFAGRWNTENQKIIYTAGSASLACLEVLAHKTGAALSSGNFSMAVIEVPDEAIVKEIPLAVLNRINAAWFKVANYPITQSIGDKWLADVSTLLLKVPSAIVDREYNYLINPLHSSFSAIKILDVVPFNFDSRLKMDL</sequence>
<dbReference type="RefSeq" id="WP_120180504.1">
    <property type="nucleotide sequence ID" value="NZ_CBINCU010000006.1"/>
</dbReference>
<dbReference type="InterPro" id="IPR014914">
    <property type="entry name" value="RES_dom"/>
</dbReference>
<evidence type="ECO:0000313" key="3">
    <source>
        <dbReference type="Proteomes" id="UP000283433"/>
    </source>
</evidence>
<organism evidence="2 3">
    <name type="scientific">Pelobium manganitolerans</name>
    <dbReference type="NCBI Taxonomy" id="1842495"/>
    <lineage>
        <taxon>Bacteria</taxon>
        <taxon>Pseudomonadati</taxon>
        <taxon>Bacteroidota</taxon>
        <taxon>Sphingobacteriia</taxon>
        <taxon>Sphingobacteriales</taxon>
        <taxon>Sphingobacteriaceae</taxon>
        <taxon>Pelobium</taxon>
    </lineage>
</organism>